<evidence type="ECO:0000259" key="3">
    <source>
        <dbReference type="PROSITE" id="PS51123"/>
    </source>
</evidence>
<name>A0A2S8ADS6_9FLAO</name>
<dbReference type="InterPro" id="IPR006665">
    <property type="entry name" value="OmpA-like"/>
</dbReference>
<evidence type="ECO:0000256" key="2">
    <source>
        <dbReference type="SAM" id="Coils"/>
    </source>
</evidence>
<gene>
    <name evidence="4" type="ORF">C4S77_05455</name>
</gene>
<dbReference type="PANTHER" id="PTHR30329:SF21">
    <property type="entry name" value="LIPOPROTEIN YIAD-RELATED"/>
    <property type="match status" value="1"/>
</dbReference>
<dbReference type="InterPro" id="IPR036737">
    <property type="entry name" value="OmpA-like_sf"/>
</dbReference>
<dbReference type="SUPFAM" id="SSF103088">
    <property type="entry name" value="OmpA-like"/>
    <property type="match status" value="1"/>
</dbReference>
<feature type="domain" description="OmpA-like" evidence="3">
    <location>
        <begin position="142"/>
        <end position="267"/>
    </location>
</feature>
<feature type="coiled-coil region" evidence="2">
    <location>
        <begin position="47"/>
        <end position="109"/>
    </location>
</feature>
<dbReference type="PROSITE" id="PS51123">
    <property type="entry name" value="OMPA_2"/>
    <property type="match status" value="1"/>
</dbReference>
<evidence type="ECO:0000256" key="1">
    <source>
        <dbReference type="PROSITE-ProRule" id="PRU00473"/>
    </source>
</evidence>
<dbReference type="EMBL" id="PSZM01000036">
    <property type="protein sequence ID" value="PQL93107.1"/>
    <property type="molecule type" value="Genomic_DNA"/>
</dbReference>
<keyword evidence="1" id="KW-0472">Membrane</keyword>
<dbReference type="PANTHER" id="PTHR30329">
    <property type="entry name" value="STATOR ELEMENT OF FLAGELLAR MOTOR COMPLEX"/>
    <property type="match status" value="1"/>
</dbReference>
<accession>A0A2S8ADS6</accession>
<dbReference type="Pfam" id="PF00691">
    <property type="entry name" value="OmpA"/>
    <property type="match status" value="1"/>
</dbReference>
<dbReference type="OrthoDB" id="9815217at2"/>
<dbReference type="AlphaFoldDB" id="A0A2S8ADS6"/>
<proteinExistence type="predicted"/>
<evidence type="ECO:0000313" key="5">
    <source>
        <dbReference type="Proteomes" id="UP000238042"/>
    </source>
</evidence>
<evidence type="ECO:0000313" key="4">
    <source>
        <dbReference type="EMBL" id="PQL93107.1"/>
    </source>
</evidence>
<dbReference type="CDD" id="cd07185">
    <property type="entry name" value="OmpA_C-like"/>
    <property type="match status" value="1"/>
</dbReference>
<protein>
    <recommendedName>
        <fullName evidence="3">OmpA-like domain-containing protein</fullName>
    </recommendedName>
</protein>
<dbReference type="RefSeq" id="WP_105192876.1">
    <property type="nucleotide sequence ID" value="NZ_PSZM01000036.1"/>
</dbReference>
<dbReference type="GO" id="GO:0016020">
    <property type="term" value="C:membrane"/>
    <property type="evidence" value="ECO:0007669"/>
    <property type="project" value="UniProtKB-UniRule"/>
</dbReference>
<dbReference type="Gene3D" id="3.30.1330.60">
    <property type="entry name" value="OmpA-like domain"/>
    <property type="match status" value="1"/>
</dbReference>
<comment type="caution">
    <text evidence="4">The sequence shown here is derived from an EMBL/GenBank/DDBJ whole genome shotgun (WGS) entry which is preliminary data.</text>
</comment>
<reference evidence="4 5" key="1">
    <citation type="submission" date="2018-02" db="EMBL/GenBank/DDBJ databases">
        <title>Genome sequences of Apibacter spp., gut symbionts of Asian honey bees.</title>
        <authorList>
            <person name="Kwong W.K."/>
            <person name="Steele M.I."/>
            <person name="Moran N.A."/>
        </authorList>
    </citation>
    <scope>NUCLEOTIDE SEQUENCE [LARGE SCALE GENOMIC DNA]</scope>
    <source>
        <strain evidence="5">wkB301</strain>
    </source>
</reference>
<dbReference type="InterPro" id="IPR050330">
    <property type="entry name" value="Bact_OuterMem_StrucFunc"/>
</dbReference>
<keyword evidence="2" id="KW-0175">Coiled coil</keyword>
<keyword evidence="5" id="KW-1185">Reference proteome</keyword>
<organism evidence="4 5">
    <name type="scientific">Apibacter adventoris</name>
    <dbReference type="NCBI Taxonomy" id="1679466"/>
    <lineage>
        <taxon>Bacteria</taxon>
        <taxon>Pseudomonadati</taxon>
        <taxon>Bacteroidota</taxon>
        <taxon>Flavobacteriia</taxon>
        <taxon>Flavobacteriales</taxon>
        <taxon>Weeksellaceae</taxon>
        <taxon>Apibacter</taxon>
    </lineage>
</organism>
<sequence length="279" mass="31308">MKIVKLMLLSSIGLIATSCGVSKKQFEQTKADYESCLQRNVDKDRTIATLQERNNSLDQQMDLIRKQNEVLQQSLADCMANGKSGSINIEKLIGQIKESNDYIKRLTEARAKNDSLNLALSNKLKRSLDNLNDSDVDVQVQKGVVFISLSDKMLYKSGSYEVLPSAENVLDKVAKIINDYKDYDIQVQGYTDTDPFRSSASGCIRDNWDLSAMRATSIVKLLQSKFGVDPARMLAGGHGQYQPKVSNDTPANKAINRRTEIVILPKLDQFMQLMDQKMK</sequence>
<dbReference type="Proteomes" id="UP000238042">
    <property type="component" value="Unassembled WGS sequence"/>
</dbReference>
<dbReference type="PROSITE" id="PS51257">
    <property type="entry name" value="PROKAR_LIPOPROTEIN"/>
    <property type="match status" value="1"/>
</dbReference>